<evidence type="ECO:0000313" key="4">
    <source>
        <dbReference type="Proteomes" id="UP000334990"/>
    </source>
</evidence>
<evidence type="ECO:0000256" key="2">
    <source>
        <dbReference type="SAM" id="Phobius"/>
    </source>
</evidence>
<evidence type="ECO:0000313" key="3">
    <source>
        <dbReference type="EMBL" id="GER99508.1"/>
    </source>
</evidence>
<comment type="caution">
    <text evidence="3">The sequence shown here is derived from an EMBL/GenBank/DDBJ whole genome shotgun (WGS) entry which is preliminary data.</text>
</comment>
<organism evidence="3 4">
    <name type="scientific">Acrocarpospora corrugata</name>
    <dbReference type="NCBI Taxonomy" id="35763"/>
    <lineage>
        <taxon>Bacteria</taxon>
        <taxon>Bacillati</taxon>
        <taxon>Actinomycetota</taxon>
        <taxon>Actinomycetes</taxon>
        <taxon>Streptosporangiales</taxon>
        <taxon>Streptosporangiaceae</taxon>
        <taxon>Acrocarpospora</taxon>
    </lineage>
</organism>
<keyword evidence="2" id="KW-1133">Transmembrane helix</keyword>
<keyword evidence="4" id="KW-1185">Reference proteome</keyword>
<proteinExistence type="predicted"/>
<sequence>MDASGGGKVGTITSGRARLLRDLSISLVSGLILAVGGGIYATVAMPSITASVPLWIVLSSTATVAGTVFAFSRTAAADGVRHSFSCQPSRRNTGWPNYSRTSSDPSNATVSIWS</sequence>
<evidence type="ECO:0000256" key="1">
    <source>
        <dbReference type="SAM" id="MobiDB-lite"/>
    </source>
</evidence>
<protein>
    <submittedName>
        <fullName evidence="3">Uncharacterized protein</fullName>
    </submittedName>
</protein>
<feature type="transmembrane region" description="Helical" evidence="2">
    <location>
        <begin position="52"/>
        <end position="71"/>
    </location>
</feature>
<gene>
    <name evidence="3" type="ORF">Acor_15720</name>
</gene>
<reference evidence="3 4" key="1">
    <citation type="submission" date="2019-10" db="EMBL/GenBank/DDBJ databases">
        <title>Whole genome shotgun sequence of Acrocarpospora corrugata NBRC 13972.</title>
        <authorList>
            <person name="Ichikawa N."/>
            <person name="Kimura A."/>
            <person name="Kitahashi Y."/>
            <person name="Komaki H."/>
            <person name="Oguchi A."/>
        </authorList>
    </citation>
    <scope>NUCLEOTIDE SEQUENCE [LARGE SCALE GENOMIC DNA]</scope>
    <source>
        <strain evidence="3 4">NBRC 13972</strain>
    </source>
</reference>
<name>A0A5M3VTF2_9ACTN</name>
<dbReference type="AlphaFoldDB" id="A0A5M3VTF2"/>
<feature type="transmembrane region" description="Helical" evidence="2">
    <location>
        <begin position="23"/>
        <end position="46"/>
    </location>
</feature>
<dbReference type="EMBL" id="BLAD01000040">
    <property type="protein sequence ID" value="GER99508.1"/>
    <property type="molecule type" value="Genomic_DNA"/>
</dbReference>
<accession>A0A5M3VTF2</accession>
<feature type="region of interest" description="Disordered" evidence="1">
    <location>
        <begin position="90"/>
        <end position="114"/>
    </location>
</feature>
<keyword evidence="2" id="KW-0812">Transmembrane</keyword>
<keyword evidence="2" id="KW-0472">Membrane</keyword>
<dbReference type="Proteomes" id="UP000334990">
    <property type="component" value="Unassembled WGS sequence"/>
</dbReference>